<dbReference type="Proteomes" id="UP001201449">
    <property type="component" value="Unassembled WGS sequence"/>
</dbReference>
<keyword evidence="3" id="KW-0479">Metal-binding</keyword>
<dbReference type="NCBIfam" id="TIGR00195">
    <property type="entry name" value="exoDNase_III"/>
    <property type="match status" value="1"/>
</dbReference>
<dbReference type="PROSITE" id="PS51435">
    <property type="entry name" value="AP_NUCLEASE_F1_4"/>
    <property type="match status" value="1"/>
</dbReference>
<dbReference type="InterPro" id="IPR020847">
    <property type="entry name" value="AP_endonuclease_F1_BS"/>
</dbReference>
<protein>
    <submittedName>
        <fullName evidence="7">Exodeoxyribonuclease III</fullName>
    </submittedName>
</protein>
<dbReference type="SUPFAM" id="SSF56219">
    <property type="entry name" value="DNase I-like"/>
    <property type="match status" value="1"/>
</dbReference>
<dbReference type="InterPro" id="IPR004808">
    <property type="entry name" value="AP_endonuc_1"/>
</dbReference>
<proteinExistence type="inferred from homology"/>
<sequence length="253" mass="29198">MKIASYNVNGIRSAINKGFVDWIKATDPDVIGLQEVKAEETNIDKAVFEDLGYHIYWYPAVKKGYSGVAILTKTKPKNVAFGMGIQSYDDEGRMIRADFDDFSFISAYFPSGTTGDVRQDFKYQFLDDIYGYSQDLIQKFPNLIMSGDYNICHKPIDIHNPISNKNSSGFLPEERAWMDKFTSSGFEDSFRLFNPNPHQYTWWSFRAGSRAKNLGWRIDYHMTTLPMRERLKRAIILPEAQHSDHCPIILEME</sequence>
<dbReference type="PANTHER" id="PTHR22748">
    <property type="entry name" value="AP ENDONUCLEASE"/>
    <property type="match status" value="1"/>
</dbReference>
<accession>A0ABS9BYV6</accession>
<dbReference type="CDD" id="cd10281">
    <property type="entry name" value="Nape_like_AP-endo"/>
    <property type="match status" value="1"/>
</dbReference>
<keyword evidence="5" id="KW-0460">Magnesium</keyword>
<evidence type="ECO:0000313" key="7">
    <source>
        <dbReference type="EMBL" id="MCF1753242.1"/>
    </source>
</evidence>
<evidence type="ECO:0000259" key="6">
    <source>
        <dbReference type="Pfam" id="PF03372"/>
    </source>
</evidence>
<feature type="domain" description="Endonuclease/exonuclease/phosphatase" evidence="6">
    <location>
        <begin position="4"/>
        <end position="245"/>
    </location>
</feature>
<comment type="caution">
    <text evidence="7">The sequence shown here is derived from an EMBL/GenBank/DDBJ whole genome shotgun (WGS) entry which is preliminary data.</text>
</comment>
<evidence type="ECO:0000256" key="1">
    <source>
        <dbReference type="ARBA" id="ARBA00001946"/>
    </source>
</evidence>
<dbReference type="InterPro" id="IPR036691">
    <property type="entry name" value="Endo/exonu/phosph_ase_sf"/>
</dbReference>
<keyword evidence="8" id="KW-1185">Reference proteome</keyword>
<evidence type="ECO:0000256" key="4">
    <source>
        <dbReference type="ARBA" id="ARBA00022801"/>
    </source>
</evidence>
<name>A0ABS9BYV6_9BACT</name>
<gene>
    <name evidence="7" type="ORF">L0U89_19430</name>
</gene>
<keyword evidence="4" id="KW-0378">Hydrolase</keyword>
<dbReference type="PANTHER" id="PTHR22748:SF6">
    <property type="entry name" value="DNA-(APURINIC OR APYRIMIDINIC SITE) ENDONUCLEASE"/>
    <property type="match status" value="1"/>
</dbReference>
<evidence type="ECO:0000313" key="8">
    <source>
        <dbReference type="Proteomes" id="UP001201449"/>
    </source>
</evidence>
<dbReference type="InterPro" id="IPR005135">
    <property type="entry name" value="Endo/exonuclease/phosphatase"/>
</dbReference>
<comment type="cofactor">
    <cofactor evidence="1">
        <name>Mg(2+)</name>
        <dbReference type="ChEBI" id="CHEBI:18420"/>
    </cofactor>
</comment>
<reference evidence="7 8" key="1">
    <citation type="submission" date="2022-01" db="EMBL/GenBank/DDBJ databases">
        <title>Mariniradius saccharolyticus sp. nov., isolated from sediment of a river.</title>
        <authorList>
            <person name="Liu H."/>
        </authorList>
    </citation>
    <scope>NUCLEOTIDE SEQUENCE [LARGE SCALE GENOMIC DNA]</scope>
    <source>
        <strain evidence="7 8">RY-2</strain>
    </source>
</reference>
<dbReference type="EMBL" id="JAKEVZ010000024">
    <property type="protein sequence ID" value="MCF1753242.1"/>
    <property type="molecule type" value="Genomic_DNA"/>
</dbReference>
<evidence type="ECO:0000256" key="3">
    <source>
        <dbReference type="ARBA" id="ARBA00022723"/>
    </source>
</evidence>
<comment type="similarity">
    <text evidence="2">Belongs to the DNA repair enzymes AP/ExoA family.</text>
</comment>
<evidence type="ECO:0000256" key="2">
    <source>
        <dbReference type="ARBA" id="ARBA00007092"/>
    </source>
</evidence>
<organism evidence="7 8">
    <name type="scientific">Mariniradius sediminis</name>
    <dbReference type="NCBI Taxonomy" id="2909237"/>
    <lineage>
        <taxon>Bacteria</taxon>
        <taxon>Pseudomonadati</taxon>
        <taxon>Bacteroidota</taxon>
        <taxon>Cytophagia</taxon>
        <taxon>Cytophagales</taxon>
        <taxon>Cyclobacteriaceae</taxon>
        <taxon>Mariniradius</taxon>
    </lineage>
</organism>
<dbReference type="Gene3D" id="3.60.10.10">
    <property type="entry name" value="Endonuclease/exonuclease/phosphatase"/>
    <property type="match status" value="1"/>
</dbReference>
<dbReference type="Pfam" id="PF03372">
    <property type="entry name" value="Exo_endo_phos"/>
    <property type="match status" value="1"/>
</dbReference>
<dbReference type="PROSITE" id="PS00726">
    <property type="entry name" value="AP_NUCLEASE_F1_1"/>
    <property type="match status" value="1"/>
</dbReference>
<dbReference type="NCBIfam" id="TIGR00633">
    <property type="entry name" value="xth"/>
    <property type="match status" value="1"/>
</dbReference>
<dbReference type="RefSeq" id="WP_234863050.1">
    <property type="nucleotide sequence ID" value="NZ_JAKEVZ010000024.1"/>
</dbReference>
<evidence type="ECO:0000256" key="5">
    <source>
        <dbReference type="ARBA" id="ARBA00022842"/>
    </source>
</evidence>